<reference evidence="1 4" key="2">
    <citation type="submission" date="2019-12" db="EMBL/GenBank/DDBJ databases">
        <authorList>
            <person name="Zhang Y.-J."/>
        </authorList>
    </citation>
    <scope>NUCLEOTIDE SEQUENCE [LARGE SCALE GENOMIC DNA]</scope>
    <source>
        <strain evidence="1 4">H18S-6</strain>
    </source>
</reference>
<keyword evidence="3" id="KW-1185">Reference proteome</keyword>
<dbReference type="EMBL" id="VAUA01000001">
    <property type="protein sequence ID" value="TLP69193.1"/>
    <property type="molecule type" value="Genomic_DNA"/>
</dbReference>
<accession>A0A6A4RF48</accession>
<sequence>MAGFIGTFASQTFADRGCVPNEDHACDNVGGSAVRMAETAMTTTVLDTPTASMVTGPEMVKVAVTASCAVTFPHRFD</sequence>
<comment type="caution">
    <text evidence="1">The sequence shown here is derived from an EMBL/GenBank/DDBJ whole genome shotgun (WGS) entry which is preliminary data.</text>
</comment>
<dbReference type="EMBL" id="WSFO01000001">
    <property type="protein sequence ID" value="KAE9632686.1"/>
    <property type="molecule type" value="Genomic_DNA"/>
</dbReference>
<organism evidence="1 4">
    <name type="scientific">Parasedimentitalea maritima</name>
    <dbReference type="NCBI Taxonomy" id="2578117"/>
    <lineage>
        <taxon>Bacteria</taxon>
        <taxon>Pseudomonadati</taxon>
        <taxon>Pseudomonadota</taxon>
        <taxon>Alphaproteobacteria</taxon>
        <taxon>Rhodobacterales</taxon>
        <taxon>Paracoccaceae</taxon>
        <taxon>Parasedimentitalea</taxon>
    </lineage>
</organism>
<evidence type="ECO:0000313" key="4">
    <source>
        <dbReference type="Proteomes" id="UP000441586"/>
    </source>
</evidence>
<accession>A0A5R8ZS78</accession>
<name>A0A5R8ZS78_9RHOB</name>
<reference evidence="2 3" key="1">
    <citation type="submission" date="2019-05" db="EMBL/GenBank/DDBJ databases">
        <title>Draft genome sequence of Pelagicola sp. DSW4-44.</title>
        <authorList>
            <person name="Oh J."/>
        </authorList>
    </citation>
    <scope>NUCLEOTIDE SEQUENCE [LARGE SCALE GENOMIC DNA]</scope>
    <source>
        <strain evidence="2 3">DSW4-44</strain>
    </source>
</reference>
<dbReference type="Proteomes" id="UP000305041">
    <property type="component" value="Unassembled WGS sequence"/>
</dbReference>
<proteinExistence type="predicted"/>
<protein>
    <submittedName>
        <fullName evidence="1">Uncharacterized protein</fullName>
    </submittedName>
</protein>
<gene>
    <name evidence="2" type="ORF">FEE96_02600</name>
    <name evidence="1" type="ORF">GP644_02630</name>
</gene>
<evidence type="ECO:0000313" key="2">
    <source>
        <dbReference type="EMBL" id="TLP69193.1"/>
    </source>
</evidence>
<dbReference type="AlphaFoldDB" id="A0A5R8ZS78"/>
<evidence type="ECO:0000313" key="3">
    <source>
        <dbReference type="Proteomes" id="UP000305041"/>
    </source>
</evidence>
<dbReference type="RefSeq" id="WP_138161427.1">
    <property type="nucleotide sequence ID" value="NZ_VAUA01000001.1"/>
</dbReference>
<evidence type="ECO:0000313" key="1">
    <source>
        <dbReference type="EMBL" id="KAE9632686.1"/>
    </source>
</evidence>
<dbReference type="Proteomes" id="UP000441586">
    <property type="component" value="Unassembled WGS sequence"/>
</dbReference>